<dbReference type="Pfam" id="PF02151">
    <property type="entry name" value="UVR"/>
    <property type="match status" value="1"/>
</dbReference>
<dbReference type="InterPro" id="IPR027417">
    <property type="entry name" value="P-loop_NTPase"/>
</dbReference>
<dbReference type="GO" id="GO:0005737">
    <property type="term" value="C:cytoplasm"/>
    <property type="evidence" value="ECO:0007669"/>
    <property type="project" value="UniProtKB-SubCell"/>
</dbReference>
<dbReference type="SUPFAM" id="SSF52540">
    <property type="entry name" value="P-loop containing nucleoside triphosphate hydrolases"/>
    <property type="match status" value="2"/>
</dbReference>
<keyword evidence="4 12" id="KW-0547">Nucleotide-binding</keyword>
<accession>A0A0S1STB8</accession>
<evidence type="ECO:0000256" key="1">
    <source>
        <dbReference type="ARBA" id="ARBA00004496"/>
    </source>
</evidence>
<dbReference type="STRING" id="1735162.PeribacterB2_1074"/>
<dbReference type="InterPro" id="IPR004807">
    <property type="entry name" value="UvrB"/>
</dbReference>
<evidence type="ECO:0000313" key="19">
    <source>
        <dbReference type="Proteomes" id="UP000069135"/>
    </source>
</evidence>
<organism evidence="18 19">
    <name type="scientific">Candidatus Peribacter riflensis</name>
    <dbReference type="NCBI Taxonomy" id="1735162"/>
    <lineage>
        <taxon>Bacteria</taxon>
        <taxon>Candidatus Peregrinibacteriota</taxon>
        <taxon>Candidatus Peribacteria</taxon>
        <taxon>Candidatus Peribacterales</taxon>
        <taxon>Candidatus Peribacteraceae</taxon>
        <taxon>Candidatus Peribacter</taxon>
    </lineage>
</organism>
<evidence type="ECO:0000256" key="9">
    <source>
        <dbReference type="ARBA" id="ARBA00023204"/>
    </source>
</evidence>
<dbReference type="Pfam" id="PF04851">
    <property type="entry name" value="ResIII"/>
    <property type="match status" value="1"/>
</dbReference>
<evidence type="ECO:0000256" key="11">
    <source>
        <dbReference type="ARBA" id="ARBA00029504"/>
    </source>
</evidence>
<name>A0A0S1SQ19_9BACT</name>
<evidence type="ECO:0000256" key="14">
    <source>
        <dbReference type="SAM" id="Coils"/>
    </source>
</evidence>
<dbReference type="GO" id="GO:0009380">
    <property type="term" value="C:excinuclease repair complex"/>
    <property type="evidence" value="ECO:0007669"/>
    <property type="project" value="InterPro"/>
</dbReference>
<dbReference type="NCBIfam" id="TIGR00631">
    <property type="entry name" value="uvrb"/>
    <property type="match status" value="1"/>
</dbReference>
<keyword evidence="14" id="KW-0175">Coiled coil</keyword>
<dbReference type="Pfam" id="PF12344">
    <property type="entry name" value="UvrB"/>
    <property type="match status" value="1"/>
</dbReference>
<evidence type="ECO:0000256" key="5">
    <source>
        <dbReference type="ARBA" id="ARBA00022763"/>
    </source>
</evidence>
<reference evidence="19" key="1">
    <citation type="submission" date="2015-10" db="EMBL/GenBank/DDBJ databases">
        <title>Analysis of five complete genome sequences for members of the class Peribacteria in the recently recognized Peregrinibacteria bacterial phylum.</title>
        <authorList>
            <person name="Anantharaman K."/>
            <person name="Brown C.T."/>
            <person name="Burstein D."/>
            <person name="Castelle C.J."/>
            <person name="Probst A.J."/>
            <person name="Thomas B.C."/>
            <person name="Williams K.H."/>
            <person name="Banfield J.F."/>
        </authorList>
    </citation>
    <scope>NUCLEOTIDE SEQUENCE [LARGE SCALE GENOMIC DNA]</scope>
</reference>
<comment type="function">
    <text evidence="12">The UvrABC repair system catalyzes the recognition and processing of DNA lesions. A damage recognition complex composed of 2 UvrA and 2 UvrB subunits scans DNA for abnormalities. Upon binding of the UvrA(2)B(2) complex to a putative damaged site, the DNA wraps around one UvrB monomer. DNA wrap is dependent on ATP binding by UvrB and probably causes local melting of the DNA helix, facilitating insertion of UvrB beta-hairpin between the DNA strands. Then UvrB probes one DNA strand for the presence of a lesion. If a lesion is found the UvrA subunits dissociate and the UvrB-DNA preincision complex is formed. This complex is subsequently bound by UvrC and the second UvrB is released. If no lesion is found, the DNA wraps around the other UvrB subunit that will check the other stand for damage.</text>
</comment>
<dbReference type="PROSITE" id="PS51194">
    <property type="entry name" value="HELICASE_CTER"/>
    <property type="match status" value="1"/>
</dbReference>
<dbReference type="PATRIC" id="fig|1735161.3.peg.1050"/>
<evidence type="ECO:0000256" key="4">
    <source>
        <dbReference type="ARBA" id="ARBA00022741"/>
    </source>
</evidence>
<feature type="binding site" evidence="12">
    <location>
        <begin position="41"/>
        <end position="48"/>
    </location>
    <ligand>
        <name>ATP</name>
        <dbReference type="ChEBI" id="CHEBI:30616"/>
    </ligand>
</feature>
<dbReference type="EMBL" id="CP013065">
    <property type="protein sequence ID" value="ALM13734.1"/>
    <property type="molecule type" value="Genomic_DNA"/>
</dbReference>
<comment type="domain">
    <text evidence="12">The beta-hairpin motif is involved in DNA binding.</text>
</comment>
<evidence type="ECO:0000256" key="10">
    <source>
        <dbReference type="ARBA" id="ARBA00026033"/>
    </source>
</evidence>
<dbReference type="HAMAP" id="MF_00204">
    <property type="entry name" value="UvrB"/>
    <property type="match status" value="1"/>
</dbReference>
<gene>
    <name evidence="12" type="primary">uvrB</name>
    <name evidence="18" type="ORF">PeribacterD1_1072</name>
</gene>
<keyword evidence="9 12" id="KW-0234">DNA repair</keyword>
<feature type="domain" description="UVR" evidence="15">
    <location>
        <begin position="623"/>
        <end position="658"/>
    </location>
</feature>
<evidence type="ECO:0000259" key="16">
    <source>
        <dbReference type="PROSITE" id="PS51192"/>
    </source>
</evidence>
<feature type="domain" description="Helicase ATP-binding" evidence="16">
    <location>
        <begin position="28"/>
        <end position="175"/>
    </location>
</feature>
<accession>A0A0S1SQ19</accession>
<keyword evidence="7 12" id="KW-0067">ATP-binding</keyword>
<sequence>MSEHKPFRLVAPFKPTGDQPGAIAKLTENLKKGERHQTLLGATGTGKTFTMANVITELQRPTLVLAHNKTLAAQLCSEFREFFPDNAISYFVSYYDYYQPEAYLPATDTYIEKDASINEEIEKFRHAATMNLLTRKDVLIVASVSCIYGLGNVKDYEALAIHLDKGQPIQRDTLLRRLTDIQYRRSGIEFKQGMFHVLGDTVEIFPPGGDTAIRLELPFDEIDSIEEVDSFTGELIKKLDEVTVFPAAHNVTTKEKIDRAAAAILEDMKIQEKKFLEAKEFAKAERIRTRTEYDVEMLKETGYCTGIENYVRYLEEKTPGTPPSTLLDYFPKDFLLIVDESHITIPQIGGMHEGNFSRKQTLVDFGFRLPSAHDNRPLKFDEFEAHVGQALYVSATPGKYEFKNTPKQGLVEQIIRPTGLLDPPVTVKPSKHQIDDVMAEIQQTLKRKERVLLTTLTKKMSEDLTQFLQDADLKVRYLHSDIETLERIEILRQLRTGEIDVLVGINLLREGLDLPEVSFIGILDADKQGFLRSRDALIQTIGRCARNVHGHVTLYADRMTDAMKQAIDETSRRRAIQEAYNVKHGITPKTIEKAVKDIAEAHSKAALKHPHRDHAKIPKDEKKRFLEELAAQMEIASANLEFEKAADLRDEIDLLKKEL</sequence>
<dbReference type="GO" id="GO:0006289">
    <property type="term" value="P:nucleotide-excision repair"/>
    <property type="evidence" value="ECO:0007669"/>
    <property type="project" value="UniProtKB-UniRule"/>
</dbReference>
<dbReference type="Gene3D" id="4.10.860.10">
    <property type="entry name" value="UVR domain"/>
    <property type="match status" value="1"/>
</dbReference>
<keyword evidence="12 13" id="KW-0742">SOS response</keyword>
<keyword evidence="5 12" id="KW-0227">DNA damage</keyword>
<dbReference type="PANTHER" id="PTHR24029:SF0">
    <property type="entry name" value="UVRABC SYSTEM PROTEIN B"/>
    <property type="match status" value="1"/>
</dbReference>
<dbReference type="InterPro" id="IPR036876">
    <property type="entry name" value="UVR_dom_sf"/>
</dbReference>
<proteinExistence type="inferred from homology"/>
<dbReference type="Pfam" id="PF17757">
    <property type="entry name" value="UvrB_inter"/>
    <property type="match status" value="1"/>
</dbReference>
<dbReference type="InterPro" id="IPR041471">
    <property type="entry name" value="UvrB_inter"/>
</dbReference>
<dbReference type="PROSITE" id="PS50151">
    <property type="entry name" value="UVR"/>
    <property type="match status" value="1"/>
</dbReference>
<dbReference type="CDD" id="cd17916">
    <property type="entry name" value="DEXHc_UvrB"/>
    <property type="match status" value="1"/>
</dbReference>
<dbReference type="SMART" id="SM00490">
    <property type="entry name" value="HELICc"/>
    <property type="match status" value="1"/>
</dbReference>
<evidence type="ECO:0000313" key="18">
    <source>
        <dbReference type="EMBL" id="ALM13734.1"/>
    </source>
</evidence>
<evidence type="ECO:0000259" key="15">
    <source>
        <dbReference type="PROSITE" id="PS50151"/>
    </source>
</evidence>
<dbReference type="SMART" id="SM00487">
    <property type="entry name" value="DEXDc"/>
    <property type="match status" value="1"/>
</dbReference>
<dbReference type="GO" id="GO:0016887">
    <property type="term" value="F:ATP hydrolysis activity"/>
    <property type="evidence" value="ECO:0007669"/>
    <property type="project" value="InterPro"/>
</dbReference>
<dbReference type="GO" id="GO:0009381">
    <property type="term" value="F:excinuclease ABC activity"/>
    <property type="evidence" value="ECO:0007669"/>
    <property type="project" value="UniProtKB-UniRule"/>
</dbReference>
<feature type="domain" description="Helicase C-terminal" evidence="17">
    <location>
        <begin position="433"/>
        <end position="599"/>
    </location>
</feature>
<dbReference type="InterPro" id="IPR014001">
    <property type="entry name" value="Helicase_ATP-bd"/>
</dbReference>
<comment type="subunit">
    <text evidence="10 12 13">Forms a heterotetramer with UvrA during the search for lesions. Interacts with UvrC in an incision complex.</text>
</comment>
<dbReference type="PROSITE" id="PS51192">
    <property type="entry name" value="HELICASE_ATP_BIND_1"/>
    <property type="match status" value="1"/>
</dbReference>
<dbReference type="GO" id="GO:0003677">
    <property type="term" value="F:DNA binding"/>
    <property type="evidence" value="ECO:0007669"/>
    <property type="project" value="UniProtKB-UniRule"/>
</dbReference>
<dbReference type="Gene3D" id="3.40.50.300">
    <property type="entry name" value="P-loop containing nucleotide triphosphate hydrolases"/>
    <property type="match status" value="3"/>
</dbReference>
<dbReference type="InterPro" id="IPR024759">
    <property type="entry name" value="UvrB_YAD/RRR_dom"/>
</dbReference>
<evidence type="ECO:0000256" key="12">
    <source>
        <dbReference type="HAMAP-Rule" id="MF_00204"/>
    </source>
</evidence>
<dbReference type="InterPro" id="IPR001943">
    <property type="entry name" value="UVR_dom"/>
</dbReference>
<dbReference type="InterPro" id="IPR001650">
    <property type="entry name" value="Helicase_C-like"/>
</dbReference>
<protein>
    <recommendedName>
        <fullName evidence="11 12">UvrABC system protein B</fullName>
        <shortName evidence="12">Protein UvrB</shortName>
    </recommendedName>
    <alternativeName>
        <fullName evidence="12">Excinuclease ABC subunit B</fullName>
    </alternativeName>
</protein>
<evidence type="ECO:0000256" key="3">
    <source>
        <dbReference type="ARBA" id="ARBA00022490"/>
    </source>
</evidence>
<accession>A0A0S1SNN3</accession>
<keyword evidence="3 12" id="KW-0963">Cytoplasm</keyword>
<evidence type="ECO:0000256" key="13">
    <source>
        <dbReference type="RuleBase" id="RU003587"/>
    </source>
</evidence>
<accession>A0A0S1SXJ9</accession>
<dbReference type="Pfam" id="PF00271">
    <property type="entry name" value="Helicase_C"/>
    <property type="match status" value="1"/>
</dbReference>
<dbReference type="InterPro" id="IPR006935">
    <property type="entry name" value="Helicase/UvrB_N"/>
</dbReference>
<dbReference type="NCBIfam" id="NF003673">
    <property type="entry name" value="PRK05298.1"/>
    <property type="match status" value="1"/>
</dbReference>
<comment type="similarity">
    <text evidence="2 12 13">Belongs to the UvrB family.</text>
</comment>
<evidence type="ECO:0000256" key="8">
    <source>
        <dbReference type="ARBA" id="ARBA00022881"/>
    </source>
</evidence>
<evidence type="ECO:0000259" key="17">
    <source>
        <dbReference type="PROSITE" id="PS51194"/>
    </source>
</evidence>
<dbReference type="PANTHER" id="PTHR24029">
    <property type="entry name" value="UVRABC SYSTEM PROTEIN B"/>
    <property type="match status" value="1"/>
</dbReference>
<reference evidence="18 19" key="2">
    <citation type="journal article" date="2016" name="PeerJ">
        <title>Analysis of five complete genome sequences for members of the class Peribacteria in the recently recognized Peregrinibacteria bacterial phylum.</title>
        <authorList>
            <person name="Anantharaman K."/>
            <person name="Brown C.T."/>
            <person name="Burstein D."/>
            <person name="Castelle C.J."/>
            <person name="Probst A.J."/>
            <person name="Thomas B.C."/>
            <person name="Williams K.H."/>
            <person name="Banfield J.F."/>
        </authorList>
    </citation>
    <scope>NUCLEOTIDE SEQUENCE [LARGE SCALE GENOMIC DNA]</scope>
    <source>
        <strain evidence="18">RIFOXYD1_FULL_PER-ii_59_16</strain>
    </source>
</reference>
<evidence type="ECO:0000256" key="6">
    <source>
        <dbReference type="ARBA" id="ARBA00022769"/>
    </source>
</evidence>
<dbReference type="GO" id="GO:0005524">
    <property type="term" value="F:ATP binding"/>
    <property type="evidence" value="ECO:0007669"/>
    <property type="project" value="UniProtKB-UniRule"/>
</dbReference>
<keyword evidence="8 12" id="KW-0267">Excision nuclease</keyword>
<accession>A0A0S1SI65</accession>
<feature type="coiled-coil region" evidence="14">
    <location>
        <begin position="626"/>
        <end position="658"/>
    </location>
</feature>
<dbReference type="AlphaFoldDB" id="A0A0S1SQ19"/>
<keyword evidence="6 12" id="KW-0228">DNA excision</keyword>
<evidence type="ECO:0000256" key="2">
    <source>
        <dbReference type="ARBA" id="ARBA00008533"/>
    </source>
</evidence>
<dbReference type="KEGG" id="prf:PeribacterA2_1072"/>
<dbReference type="SUPFAM" id="SSF46600">
    <property type="entry name" value="C-terminal UvrC-binding domain of UvrB"/>
    <property type="match status" value="1"/>
</dbReference>
<feature type="short sequence motif" description="Beta-hairpin" evidence="12">
    <location>
        <begin position="94"/>
        <end position="117"/>
    </location>
</feature>
<evidence type="ECO:0000256" key="7">
    <source>
        <dbReference type="ARBA" id="ARBA00022840"/>
    </source>
</evidence>
<comment type="subcellular location">
    <subcellularLocation>
        <location evidence="1 12 13">Cytoplasm</location>
    </subcellularLocation>
</comment>
<dbReference type="GO" id="GO:0009432">
    <property type="term" value="P:SOS response"/>
    <property type="evidence" value="ECO:0007669"/>
    <property type="project" value="UniProtKB-UniRule"/>
</dbReference>
<dbReference type="Proteomes" id="UP000069135">
    <property type="component" value="Chromosome"/>
</dbReference>
<dbReference type="CDD" id="cd18790">
    <property type="entry name" value="SF2_C_UvrB"/>
    <property type="match status" value="1"/>
</dbReference>